<reference evidence="4" key="1">
    <citation type="journal article" date="2012" name="Proc. Natl. Acad. Sci. U.S.A.">
        <title>Antigenic diversity is generated by distinct evolutionary mechanisms in African trypanosome species.</title>
        <authorList>
            <person name="Jackson A.P."/>
            <person name="Berry A."/>
            <person name="Aslett M."/>
            <person name="Allison H.C."/>
            <person name="Burton P."/>
            <person name="Vavrova-Anderson J."/>
            <person name="Brown R."/>
            <person name="Browne H."/>
            <person name="Corton N."/>
            <person name="Hauser H."/>
            <person name="Gamble J."/>
            <person name="Gilderthorp R."/>
            <person name="Marcello L."/>
            <person name="McQuillan J."/>
            <person name="Otto T.D."/>
            <person name="Quail M.A."/>
            <person name="Sanders M.J."/>
            <person name="van Tonder A."/>
            <person name="Ginger M.L."/>
            <person name="Field M.C."/>
            <person name="Barry J.D."/>
            <person name="Hertz-Fowler C."/>
            <person name="Berriman M."/>
        </authorList>
    </citation>
    <scope>NUCLEOTIDE SEQUENCE</scope>
    <source>
        <strain evidence="4">Y486</strain>
    </source>
</reference>
<evidence type="ECO:0000313" key="4">
    <source>
        <dbReference type="EMBL" id="CCC48539.1"/>
    </source>
</evidence>
<dbReference type="InterPro" id="IPR032755">
    <property type="entry name" value="TSNAXIP1_N"/>
</dbReference>
<keyword evidence="1" id="KW-0175">Coiled coil</keyword>
<evidence type="ECO:0000256" key="1">
    <source>
        <dbReference type="ARBA" id="ARBA00023054"/>
    </source>
</evidence>
<dbReference type="EMBL" id="HE573022">
    <property type="protein sequence ID" value="CCC48539.1"/>
    <property type="molecule type" value="Genomic_DNA"/>
</dbReference>
<dbReference type="AlphaFoldDB" id="G0TX49"/>
<name>G0TX49_TRYVY</name>
<feature type="compositionally biased region" description="Polar residues" evidence="2">
    <location>
        <begin position="308"/>
        <end position="319"/>
    </location>
</feature>
<proteinExistence type="predicted"/>
<feature type="region of interest" description="Disordered" evidence="2">
    <location>
        <begin position="61"/>
        <end position="104"/>
    </location>
</feature>
<feature type="compositionally biased region" description="Acidic residues" evidence="2">
    <location>
        <begin position="297"/>
        <end position="306"/>
    </location>
</feature>
<dbReference type="VEuPathDB" id="TriTrypDB:TvY486_0603300"/>
<accession>G0TX49</accession>
<sequence length="843" mass="93045">MPATEYGSTMPVRGVQHIASPCIPSVSLEAARHLPTLPYNLRVGAKTGNSLISTVPSATKSSRDLCDRNAPQGSVRGGVKSGGRNANADDSVVKDRGMTPRGPLTPFKGACATYSGGRINILGNTTVEGLKSLQPTGSLAEATGDLKTVAGRTMSLTRAVDQGLLGTVNMTRTVKACLSSRYGPPPLAVALESYVQKEVEATIDEHGSSTAQDRLKPFREALGVIIDAFPAYSKILNDIMAAYDSVIREQAMTIMDAVSRESQQKLADEEHRIEVEELNTTITKLMSELQEVKSEIEGDEGNEAADENLSTGSNRQSRSLRGYRKLEKNLADAKATIKAMESVNKDDLQKVLVLVNAVRESDKRAKELEEQVFLLNARLEGLSEFKIMAGETERQLEEMRDKFRHFVSLREHEAITEQLTSELAAAHAAARHNRRAAAIRGTQVDVMGRKLKAIQDENEQIIDASFPRDIYTPRPKWDQIQEEVPGLKERMESIKAPPLDGDEVITSTVPGMSETVLQVEYLVERIRLLTQELERRTMVPMSMTLPAFPFVGQCLSTEVPHHLRSCGIIPYIEMDAMFVLGLVYDFFREVLHSHPDVLLPSFNVHTHYINFLQAAMKTRPDMQRFACVEHIAVNLHHLSNDKSRCRAPLMLLSGILAGSYPPRLACDVITIIDNVVSELQEIAAEQKKTRLCRAIVSECISPLFQLKTNEEVSFLKEALGPDSSFDVASLCNIGGKFLSALFEQECVGSVTFYTNLVSRLTSYAQFIPQNGGMWVIAFEKIGQTINEIEPLTPYQVVKEITEKSTEEVLQNGKYVIPLSDVIQIFAAAPIIRRTASQSGSSLL</sequence>
<organism evidence="4">
    <name type="scientific">Trypanosoma vivax (strain Y486)</name>
    <dbReference type="NCBI Taxonomy" id="1055687"/>
    <lineage>
        <taxon>Eukaryota</taxon>
        <taxon>Discoba</taxon>
        <taxon>Euglenozoa</taxon>
        <taxon>Kinetoplastea</taxon>
        <taxon>Metakinetoplastina</taxon>
        <taxon>Trypanosomatida</taxon>
        <taxon>Trypanosomatidae</taxon>
        <taxon>Trypanosoma</taxon>
        <taxon>Duttonella</taxon>
    </lineage>
</organism>
<dbReference type="OMA" id="VAHLMMN"/>
<gene>
    <name evidence="4" type="ORF">TVY486_0603300</name>
</gene>
<evidence type="ECO:0000259" key="3">
    <source>
        <dbReference type="Pfam" id="PF15739"/>
    </source>
</evidence>
<dbReference type="Pfam" id="PF15739">
    <property type="entry name" value="TSNAXIP1_N"/>
    <property type="match status" value="1"/>
</dbReference>
<feature type="domain" description="Translin-associated factor X-interacting protein 1 N-terminal" evidence="3">
    <location>
        <begin position="192"/>
        <end position="296"/>
    </location>
</feature>
<protein>
    <recommendedName>
        <fullName evidence="3">Translin-associated factor X-interacting protein 1 N-terminal domain-containing protein</fullName>
    </recommendedName>
</protein>
<evidence type="ECO:0000256" key="2">
    <source>
        <dbReference type="SAM" id="MobiDB-lite"/>
    </source>
</evidence>
<feature type="region of interest" description="Disordered" evidence="2">
    <location>
        <begin position="295"/>
        <end position="321"/>
    </location>
</feature>